<organism evidence="6 7">
    <name type="scientific">Streptomyces flaveus</name>
    <dbReference type="NCBI Taxonomy" id="66370"/>
    <lineage>
        <taxon>Bacteria</taxon>
        <taxon>Bacillati</taxon>
        <taxon>Actinomycetota</taxon>
        <taxon>Actinomycetes</taxon>
        <taxon>Kitasatosporales</taxon>
        <taxon>Streptomycetaceae</taxon>
        <taxon>Streptomyces</taxon>
        <taxon>Streptomyces aurantiacus group</taxon>
    </lineage>
</organism>
<dbReference type="SUPFAM" id="SSF53335">
    <property type="entry name" value="S-adenosyl-L-methionine-dependent methyltransferases"/>
    <property type="match status" value="1"/>
</dbReference>
<evidence type="ECO:0000256" key="1">
    <source>
        <dbReference type="ARBA" id="ARBA00022723"/>
    </source>
</evidence>
<evidence type="ECO:0000313" key="7">
    <source>
        <dbReference type="Proteomes" id="UP000637788"/>
    </source>
</evidence>
<reference evidence="6" key="1">
    <citation type="journal article" date="2014" name="Int. J. Syst. Evol. Microbiol.">
        <title>Complete genome sequence of Corynebacterium casei LMG S-19264T (=DSM 44701T), isolated from a smear-ripened cheese.</title>
        <authorList>
            <consortium name="US DOE Joint Genome Institute (JGI-PGF)"/>
            <person name="Walter F."/>
            <person name="Albersmeier A."/>
            <person name="Kalinowski J."/>
            <person name="Ruckert C."/>
        </authorList>
    </citation>
    <scope>NUCLEOTIDE SEQUENCE</scope>
    <source>
        <strain evidence="6">JCM 3035</strain>
    </source>
</reference>
<dbReference type="InterPro" id="IPR009056">
    <property type="entry name" value="Cyt_c-like_dom"/>
</dbReference>
<gene>
    <name evidence="6" type="ORF">GCM10010094_38050</name>
</gene>
<dbReference type="GO" id="GO:0009055">
    <property type="term" value="F:electron transfer activity"/>
    <property type="evidence" value="ECO:0007669"/>
    <property type="project" value="InterPro"/>
</dbReference>
<dbReference type="InterPro" id="IPR009537">
    <property type="entry name" value="DUF1156"/>
</dbReference>
<dbReference type="PROSITE" id="PS51007">
    <property type="entry name" value="CYTC"/>
    <property type="match status" value="1"/>
</dbReference>
<keyword evidence="7" id="KW-1185">Reference proteome</keyword>
<comment type="caution">
    <text evidence="6">The sequence shown here is derived from an EMBL/GenBank/DDBJ whole genome shotgun (WGS) entry which is preliminary data.</text>
</comment>
<dbReference type="AlphaFoldDB" id="A0A917VF48"/>
<proteinExistence type="predicted"/>
<keyword evidence="2 3" id="KW-0408">Iron</keyword>
<dbReference type="RefSeq" id="WP_189323066.1">
    <property type="nucleotide sequence ID" value="NZ_BMPQ01000008.1"/>
</dbReference>
<keyword evidence="3" id="KW-0349">Heme</keyword>
<feature type="compositionally biased region" description="Basic and acidic residues" evidence="4">
    <location>
        <begin position="350"/>
        <end position="363"/>
    </location>
</feature>
<dbReference type="Pfam" id="PF06634">
    <property type="entry name" value="DUF1156"/>
    <property type="match status" value="1"/>
</dbReference>
<feature type="region of interest" description="Disordered" evidence="4">
    <location>
        <begin position="350"/>
        <end position="370"/>
    </location>
</feature>
<dbReference type="Proteomes" id="UP000637788">
    <property type="component" value="Unassembled WGS sequence"/>
</dbReference>
<evidence type="ECO:0000259" key="5">
    <source>
        <dbReference type="PROSITE" id="PS51007"/>
    </source>
</evidence>
<dbReference type="GO" id="GO:0020037">
    <property type="term" value="F:heme binding"/>
    <property type="evidence" value="ECO:0007669"/>
    <property type="project" value="InterPro"/>
</dbReference>
<evidence type="ECO:0000256" key="3">
    <source>
        <dbReference type="PROSITE-ProRule" id="PRU00433"/>
    </source>
</evidence>
<name>A0A917VF48_9ACTN</name>
<dbReference type="GO" id="GO:0046872">
    <property type="term" value="F:metal ion binding"/>
    <property type="evidence" value="ECO:0007669"/>
    <property type="project" value="UniProtKB-KW"/>
</dbReference>
<dbReference type="EMBL" id="BMPQ01000008">
    <property type="protein sequence ID" value="GGK73384.1"/>
    <property type="molecule type" value="Genomic_DNA"/>
</dbReference>
<evidence type="ECO:0000256" key="2">
    <source>
        <dbReference type="ARBA" id="ARBA00023004"/>
    </source>
</evidence>
<sequence length="924" mass="102709">MTTTPKRKLIEVALPLEVINRESAREKSIRQGHPSTLHLWWARRPLAACRAVLFAQLVDDPTSHPDRFPDDEAIALERKRLFRIIEQLVEWENTSDEALLREAHEEILKSTDGNPPPVLDPFAGGGSIPLEAQRLGLEAHASDLNPVPVLINKALIEIPPKWAGQPPVFPGAADEGLGADGATEGWWPKATGLAEDVRRYGKWMRNEAERRIGHLYPRAKFEDEEGRVRELNVIAWIWARTVECPNPACGIRMPLVKSWWLGKKKGKEAYVVPSVEDGRVVFTIGHDLKQAPKAADDGTVRRTGAVCVGCHDVAPLSYVRTEGKAGRIGQQLLAIAAEGKRQRIYLPPNDEHEQAARVPRPDDVPESELPYNPRYLTTPNYGMTHHADLFTNRQLTAMSEFCRLIGKAMDGTDMGTTPHGYRRAVETYLGFLVSAVSDDLTSLVSWSPSHGTGATRSTFARQALSMVWDFAEVNPFVGATGDINRAVAAIARVIETLPASAAGFAEQQDAATRSYGNFVVATDPPYYDNVPYADLSDFFYVWLRSSLRGNWPDLLGTMLTPKDEELVADPFRRGGKEESERFFEDGFRRVFHRIRENADASYPMTIFYAFKQSETDVDGQASTGWETLLTGLLREGWTVTGTWPMRTERTSRTRNNASNALASSIVLACRPRPDDAETVSRRAFLSALKAEMPTKLNELQQGAIAPVDLGQAAIGPGMAVFSRYTRVLEPDGRAMTVRTALTEINRTLDEVLSEQEGDFDPDTRFCVQWFRNFGWSEGIFGDADNLARQRNTSVDGVQHGGVFRAVAGKARLLPFSELSDDWHPLTEDRISLWSVVLRLAKTLEDEGVEPAARLMAAARDRVDMDAAQELAYLLFSICENRRLAQDAILFNGLGQSWSDLTVASRNPSIAVPSTVEDTLPFNEE</sequence>
<accession>A0A917VF48</accession>
<evidence type="ECO:0000256" key="4">
    <source>
        <dbReference type="SAM" id="MobiDB-lite"/>
    </source>
</evidence>
<feature type="domain" description="Cytochrome c" evidence="5">
    <location>
        <begin position="273"/>
        <end position="448"/>
    </location>
</feature>
<protein>
    <recommendedName>
        <fullName evidence="5">Cytochrome c domain-containing protein</fullName>
    </recommendedName>
</protein>
<reference evidence="6" key="2">
    <citation type="submission" date="2020-09" db="EMBL/GenBank/DDBJ databases">
        <authorList>
            <person name="Sun Q."/>
            <person name="Ohkuma M."/>
        </authorList>
    </citation>
    <scope>NUCLEOTIDE SEQUENCE</scope>
    <source>
        <strain evidence="6">JCM 3035</strain>
    </source>
</reference>
<keyword evidence="1 3" id="KW-0479">Metal-binding</keyword>
<dbReference type="InterPro" id="IPR029063">
    <property type="entry name" value="SAM-dependent_MTases_sf"/>
</dbReference>
<evidence type="ECO:0000313" key="6">
    <source>
        <dbReference type="EMBL" id="GGK73384.1"/>
    </source>
</evidence>